<reference evidence="2 3" key="1">
    <citation type="journal article" date="2021" name="Commun. Biol.">
        <title>The genome of Shorea leprosula (Dipterocarpaceae) highlights the ecological relevance of drought in aseasonal tropical rainforests.</title>
        <authorList>
            <person name="Ng K.K.S."/>
            <person name="Kobayashi M.J."/>
            <person name="Fawcett J.A."/>
            <person name="Hatakeyama M."/>
            <person name="Paape T."/>
            <person name="Ng C.H."/>
            <person name="Ang C.C."/>
            <person name="Tnah L.H."/>
            <person name="Lee C.T."/>
            <person name="Nishiyama T."/>
            <person name="Sese J."/>
            <person name="O'Brien M.J."/>
            <person name="Copetti D."/>
            <person name="Mohd Noor M.I."/>
            <person name="Ong R.C."/>
            <person name="Putra M."/>
            <person name="Sireger I.Z."/>
            <person name="Indrioko S."/>
            <person name="Kosugi Y."/>
            <person name="Izuno A."/>
            <person name="Isagi Y."/>
            <person name="Lee S.L."/>
            <person name="Shimizu K.K."/>
        </authorList>
    </citation>
    <scope>NUCLEOTIDE SEQUENCE [LARGE SCALE GENOMIC DNA]</scope>
    <source>
        <strain evidence="2">214</strain>
    </source>
</reference>
<evidence type="ECO:0000313" key="2">
    <source>
        <dbReference type="EMBL" id="GKU93529.1"/>
    </source>
</evidence>
<name>A0AAV5I5E9_9ROSI</name>
<dbReference type="EMBL" id="BPVZ01000007">
    <property type="protein sequence ID" value="GKU93529.1"/>
    <property type="molecule type" value="Genomic_DNA"/>
</dbReference>
<dbReference type="AlphaFoldDB" id="A0AAV5I5E9"/>
<protein>
    <submittedName>
        <fullName evidence="2">Uncharacterized protein</fullName>
    </submittedName>
</protein>
<evidence type="ECO:0000313" key="3">
    <source>
        <dbReference type="Proteomes" id="UP001054252"/>
    </source>
</evidence>
<dbReference type="Proteomes" id="UP001054252">
    <property type="component" value="Unassembled WGS sequence"/>
</dbReference>
<proteinExistence type="predicted"/>
<evidence type="ECO:0000256" key="1">
    <source>
        <dbReference type="SAM" id="MobiDB-lite"/>
    </source>
</evidence>
<accession>A0AAV5I5E9</accession>
<keyword evidence="3" id="KW-1185">Reference proteome</keyword>
<gene>
    <name evidence="2" type="ORF">SLEP1_g7120</name>
</gene>
<comment type="caution">
    <text evidence="2">The sequence shown here is derived from an EMBL/GenBank/DDBJ whole genome shotgun (WGS) entry which is preliminary data.</text>
</comment>
<feature type="compositionally biased region" description="Basic and acidic residues" evidence="1">
    <location>
        <begin position="1"/>
        <end position="11"/>
    </location>
</feature>
<sequence length="105" mass="11732">MAEVGKEKRTGVGEAAGNSTTVDRKRKRSASPAGRTEDILPLLKKLASPVFDYLPTNKEVILTDLVDFLITTAEPLVEMVKKNMSTPVDNEWEWEEVIAEENNEE</sequence>
<feature type="region of interest" description="Disordered" evidence="1">
    <location>
        <begin position="1"/>
        <end position="34"/>
    </location>
</feature>
<organism evidence="2 3">
    <name type="scientific">Rubroshorea leprosula</name>
    <dbReference type="NCBI Taxonomy" id="152421"/>
    <lineage>
        <taxon>Eukaryota</taxon>
        <taxon>Viridiplantae</taxon>
        <taxon>Streptophyta</taxon>
        <taxon>Embryophyta</taxon>
        <taxon>Tracheophyta</taxon>
        <taxon>Spermatophyta</taxon>
        <taxon>Magnoliopsida</taxon>
        <taxon>eudicotyledons</taxon>
        <taxon>Gunneridae</taxon>
        <taxon>Pentapetalae</taxon>
        <taxon>rosids</taxon>
        <taxon>malvids</taxon>
        <taxon>Malvales</taxon>
        <taxon>Dipterocarpaceae</taxon>
        <taxon>Rubroshorea</taxon>
    </lineage>
</organism>